<dbReference type="PANTHER" id="PTHR46082:SF11">
    <property type="entry name" value="AAA+ ATPASE DOMAIN-CONTAINING PROTEIN-RELATED"/>
    <property type="match status" value="1"/>
</dbReference>
<proteinExistence type="predicted"/>
<keyword evidence="1" id="KW-0812">Transmembrane</keyword>
<feature type="transmembrane region" description="Helical" evidence="1">
    <location>
        <begin position="52"/>
        <end position="74"/>
    </location>
</feature>
<dbReference type="GO" id="GO:0009116">
    <property type="term" value="P:nucleoside metabolic process"/>
    <property type="evidence" value="ECO:0007669"/>
    <property type="project" value="InterPro"/>
</dbReference>
<keyword evidence="1" id="KW-1133">Transmembrane helix</keyword>
<dbReference type="InterPro" id="IPR035994">
    <property type="entry name" value="Nucleoside_phosphorylase_sf"/>
</dbReference>
<feature type="signal peptide" evidence="2">
    <location>
        <begin position="1"/>
        <end position="26"/>
    </location>
</feature>
<dbReference type="Proteomes" id="UP000053095">
    <property type="component" value="Unassembled WGS sequence"/>
</dbReference>
<reference evidence="4" key="1">
    <citation type="journal article" date="2015" name="Genome Announc.">
        <title>Draft genome sequence of Talaromyces cellulolyticus strain Y-94, a source of lignocellulosic biomass-degrading enzymes.</title>
        <authorList>
            <person name="Fujii T."/>
            <person name="Koike H."/>
            <person name="Sawayama S."/>
            <person name="Yano S."/>
            <person name="Inoue H."/>
        </authorList>
    </citation>
    <scope>NUCLEOTIDE SEQUENCE [LARGE SCALE GENOMIC DNA]</scope>
    <source>
        <strain evidence="4">Y-94</strain>
    </source>
</reference>
<dbReference type="GO" id="GO:0003824">
    <property type="term" value="F:catalytic activity"/>
    <property type="evidence" value="ECO:0007669"/>
    <property type="project" value="InterPro"/>
</dbReference>
<evidence type="ECO:0000256" key="1">
    <source>
        <dbReference type="SAM" id="Phobius"/>
    </source>
</evidence>
<dbReference type="EMBL" id="DF933840">
    <property type="protein sequence ID" value="GAM42271.1"/>
    <property type="molecule type" value="Genomic_DNA"/>
</dbReference>
<keyword evidence="2" id="KW-0732">Signal</keyword>
<evidence type="ECO:0000256" key="2">
    <source>
        <dbReference type="SAM" id="SignalP"/>
    </source>
</evidence>
<organism evidence="3 4">
    <name type="scientific">Talaromyces pinophilus</name>
    <name type="common">Penicillium pinophilum</name>
    <dbReference type="NCBI Taxonomy" id="128442"/>
    <lineage>
        <taxon>Eukaryota</taxon>
        <taxon>Fungi</taxon>
        <taxon>Dikarya</taxon>
        <taxon>Ascomycota</taxon>
        <taxon>Pezizomycotina</taxon>
        <taxon>Eurotiomycetes</taxon>
        <taxon>Eurotiomycetidae</taxon>
        <taxon>Eurotiales</taxon>
        <taxon>Trichocomaceae</taxon>
        <taxon>Talaromyces</taxon>
        <taxon>Talaromyces sect. Talaromyces</taxon>
    </lineage>
</organism>
<accession>A0A478EA86</accession>
<dbReference type="InterPro" id="IPR053137">
    <property type="entry name" value="NLR-like"/>
</dbReference>
<protein>
    <submittedName>
        <fullName evidence="3">Kinesin light chain</fullName>
    </submittedName>
</protein>
<keyword evidence="1" id="KW-0472">Membrane</keyword>
<dbReference type="AlphaFoldDB" id="A0A478EA86"/>
<sequence>MMSSAHNDYTIAWICALLVEVAAARAMLDKIHHPLPKSSADLNAYELGELDGHYIVITCLPAGVYGTVAAANVVSRMRPTFPQLQYGLMVGIGGGVSGQNNDIQLDDVVVSKPNREHSGVIQYDYSKAV</sequence>
<feature type="chain" id="PRO_5019718976" evidence="2">
    <location>
        <begin position="27"/>
        <end position="129"/>
    </location>
</feature>
<dbReference type="Gene3D" id="3.40.50.1580">
    <property type="entry name" value="Nucleoside phosphorylase domain"/>
    <property type="match status" value="1"/>
</dbReference>
<evidence type="ECO:0000313" key="4">
    <source>
        <dbReference type="Proteomes" id="UP000053095"/>
    </source>
</evidence>
<evidence type="ECO:0000313" key="3">
    <source>
        <dbReference type="EMBL" id="GAM42271.1"/>
    </source>
</evidence>
<name>A0A478EA86_TALPI</name>
<dbReference type="SUPFAM" id="SSF53167">
    <property type="entry name" value="Purine and uridine phosphorylases"/>
    <property type="match status" value="1"/>
</dbReference>
<dbReference type="PANTHER" id="PTHR46082">
    <property type="entry name" value="ATP/GTP-BINDING PROTEIN-RELATED"/>
    <property type="match status" value="1"/>
</dbReference>
<keyword evidence="4" id="KW-1185">Reference proteome</keyword>
<gene>
    <name evidence="3" type="ORF">TCE0_044r16082</name>
</gene>